<gene>
    <name evidence="1" type="ordered locus">Varpa_5670</name>
</gene>
<reference evidence="2" key="1">
    <citation type="submission" date="2010-12" db="EMBL/GenBank/DDBJ databases">
        <title>Complete sequence of Variovorax paradoxus EPS.</title>
        <authorList>
            <consortium name="US DOE Joint Genome Institute"/>
            <person name="Lucas S."/>
            <person name="Copeland A."/>
            <person name="Lapidus A."/>
            <person name="Cheng J.-F."/>
            <person name="Goodwin L."/>
            <person name="Pitluck S."/>
            <person name="Teshima H."/>
            <person name="Detter J.C."/>
            <person name="Han C."/>
            <person name="Tapia R."/>
            <person name="Land M."/>
            <person name="Hauser L."/>
            <person name="Kyrpides N."/>
            <person name="Ivanova N."/>
            <person name="Ovchinnikova G."/>
            <person name="Orwin P."/>
            <person name="Han J.-I.G."/>
            <person name="Woyke T."/>
        </authorList>
    </citation>
    <scope>NUCLEOTIDE SEQUENCE [LARGE SCALE GENOMIC DNA]</scope>
    <source>
        <strain evidence="2">EPS</strain>
    </source>
</reference>
<organism evidence="1 2">
    <name type="scientific">Variovorax paradoxus (strain EPS)</name>
    <dbReference type="NCBI Taxonomy" id="595537"/>
    <lineage>
        <taxon>Bacteria</taxon>
        <taxon>Pseudomonadati</taxon>
        <taxon>Pseudomonadota</taxon>
        <taxon>Betaproteobacteria</taxon>
        <taxon>Burkholderiales</taxon>
        <taxon>Comamonadaceae</taxon>
        <taxon>Variovorax</taxon>
    </lineage>
</organism>
<evidence type="ECO:0000313" key="2">
    <source>
        <dbReference type="Proteomes" id="UP000008917"/>
    </source>
</evidence>
<name>E6UVF8_VARPE</name>
<dbReference type="AlphaFoldDB" id="E6UVF8"/>
<evidence type="ECO:0008006" key="3">
    <source>
        <dbReference type="Google" id="ProtNLM"/>
    </source>
</evidence>
<protein>
    <recommendedName>
        <fullName evidence="3">WxL domain-containing protein</fullName>
    </recommendedName>
</protein>
<reference evidence="1 2" key="2">
    <citation type="journal article" date="2013" name="Genome Announc.">
        <title>Genome of the Root-Associated Plant Growth-Promoting Bacterium Variovorax paradoxus Strain EPS.</title>
        <authorList>
            <person name="Han J.I."/>
            <person name="Spain J.C."/>
            <person name="Leadbetter J.R."/>
            <person name="Ovchinnikova G."/>
            <person name="Goodwin L.A."/>
            <person name="Han C.S."/>
            <person name="Woyke T."/>
            <person name="Davenport K.W."/>
            <person name="Orwin P.M."/>
        </authorList>
    </citation>
    <scope>NUCLEOTIDE SEQUENCE [LARGE SCALE GENOMIC DNA]</scope>
    <source>
        <strain evidence="1 2">EPS</strain>
    </source>
</reference>
<dbReference type="Proteomes" id="UP000008917">
    <property type="component" value="Chromosome"/>
</dbReference>
<dbReference type="HOGENOM" id="CLU_112374_0_0_4"/>
<proteinExistence type="predicted"/>
<accession>E6UVF8</accession>
<dbReference type="EMBL" id="CP002417">
    <property type="protein sequence ID" value="ADU39823.1"/>
    <property type="molecule type" value="Genomic_DNA"/>
</dbReference>
<evidence type="ECO:0000313" key="1">
    <source>
        <dbReference type="EMBL" id="ADU39823.1"/>
    </source>
</evidence>
<dbReference type="RefSeq" id="WP_013544018.1">
    <property type="nucleotide sequence ID" value="NC_014931.1"/>
</dbReference>
<dbReference type="KEGG" id="vpe:Varpa_5670"/>
<dbReference type="eggNOG" id="ENOG5032RBU">
    <property type="taxonomic scope" value="Bacteria"/>
</dbReference>
<sequence>MAPGRVQSGTITTVSFALATSIPGGGAPTAGNNRATSRNGTAPIFSVGATGNVLPVEVRSNAGQVTLRATTTGPLTNTGGNTIPISEITVASSDSALPAPTIPATGLGPTINVSTGGPGSGFTQVTQRAADWTFSYANTANRPAGTYTGQITFTASSP</sequence>
<dbReference type="OrthoDB" id="8853963at2"/>